<comment type="subcellular location">
    <subcellularLocation>
        <location evidence="2">Cell membrane</location>
        <topology evidence="2">Multi-pass membrane protein</topology>
    </subcellularLocation>
</comment>
<evidence type="ECO:0000256" key="15">
    <source>
        <dbReference type="SAM" id="SignalP"/>
    </source>
</evidence>
<evidence type="ECO:0000256" key="13">
    <source>
        <dbReference type="SAM" id="MobiDB-lite"/>
    </source>
</evidence>
<dbReference type="PANTHER" id="PTHR40659:SF1">
    <property type="entry name" value="NICKEL_COBALT EFFLUX SYSTEM RCNA"/>
    <property type="match status" value="1"/>
</dbReference>
<keyword evidence="15" id="KW-0732">Signal</keyword>
<name>A0A3D9ZU09_9ACTN</name>
<evidence type="ECO:0000256" key="1">
    <source>
        <dbReference type="ARBA" id="ARBA00002510"/>
    </source>
</evidence>
<comment type="function">
    <text evidence="1">Efflux system for nickel and cobalt.</text>
</comment>
<accession>A0A3D9ZU09</accession>
<evidence type="ECO:0000256" key="4">
    <source>
        <dbReference type="ARBA" id="ARBA00022448"/>
    </source>
</evidence>
<evidence type="ECO:0000256" key="3">
    <source>
        <dbReference type="ARBA" id="ARBA00022426"/>
    </source>
</evidence>
<feature type="transmembrane region" description="Helical" evidence="14">
    <location>
        <begin position="226"/>
        <end position="249"/>
    </location>
</feature>
<keyword evidence="4" id="KW-0813">Transport</keyword>
<keyword evidence="7 14" id="KW-0812">Transmembrane</keyword>
<keyword evidence="6" id="KW-0533">Nickel</keyword>
<gene>
    <name evidence="16" type="ORF">DFJ67_6934</name>
</gene>
<evidence type="ECO:0000256" key="7">
    <source>
        <dbReference type="ARBA" id="ARBA00022692"/>
    </source>
</evidence>
<evidence type="ECO:0000256" key="10">
    <source>
        <dbReference type="ARBA" id="ARBA00023112"/>
    </source>
</evidence>
<evidence type="ECO:0000256" key="2">
    <source>
        <dbReference type="ARBA" id="ARBA00004651"/>
    </source>
</evidence>
<evidence type="ECO:0000256" key="5">
    <source>
        <dbReference type="ARBA" id="ARBA00022475"/>
    </source>
</evidence>
<evidence type="ECO:0000256" key="14">
    <source>
        <dbReference type="SAM" id="Phobius"/>
    </source>
</evidence>
<keyword evidence="3" id="KW-0171">Cobalt transport</keyword>
<organism evidence="16 17">
    <name type="scientific">Asanoa ferruginea</name>
    <dbReference type="NCBI Taxonomy" id="53367"/>
    <lineage>
        <taxon>Bacteria</taxon>
        <taxon>Bacillati</taxon>
        <taxon>Actinomycetota</taxon>
        <taxon>Actinomycetes</taxon>
        <taxon>Micromonosporales</taxon>
        <taxon>Micromonosporaceae</taxon>
        <taxon>Asanoa</taxon>
    </lineage>
</organism>
<dbReference type="PANTHER" id="PTHR40659">
    <property type="entry name" value="NICKEL/COBALT EFFLUX SYSTEM RCNA"/>
    <property type="match status" value="1"/>
</dbReference>
<keyword evidence="8 14" id="KW-1133">Transmembrane helix</keyword>
<dbReference type="GO" id="GO:0032025">
    <property type="term" value="P:response to cobalt ion"/>
    <property type="evidence" value="ECO:0007669"/>
    <property type="project" value="TreeGrafter"/>
</dbReference>
<reference evidence="16 17" key="1">
    <citation type="submission" date="2018-08" db="EMBL/GenBank/DDBJ databases">
        <title>Sequencing the genomes of 1000 actinobacteria strains.</title>
        <authorList>
            <person name="Klenk H.-P."/>
        </authorList>
    </citation>
    <scope>NUCLEOTIDE SEQUENCE [LARGE SCALE GENOMIC DNA]</scope>
    <source>
        <strain evidence="16 17">DSM 44099</strain>
    </source>
</reference>
<dbReference type="Pfam" id="PF03824">
    <property type="entry name" value="NicO"/>
    <property type="match status" value="1"/>
</dbReference>
<dbReference type="GO" id="GO:0005886">
    <property type="term" value="C:plasma membrane"/>
    <property type="evidence" value="ECO:0007669"/>
    <property type="project" value="UniProtKB-SubCell"/>
</dbReference>
<feature type="region of interest" description="Disordered" evidence="13">
    <location>
        <begin position="338"/>
        <end position="420"/>
    </location>
</feature>
<proteinExistence type="predicted"/>
<dbReference type="GO" id="GO:0010045">
    <property type="term" value="P:response to nickel cation"/>
    <property type="evidence" value="ECO:0007669"/>
    <property type="project" value="TreeGrafter"/>
</dbReference>
<evidence type="ECO:0000256" key="8">
    <source>
        <dbReference type="ARBA" id="ARBA00022989"/>
    </source>
</evidence>
<feature type="transmembrane region" description="Helical" evidence="14">
    <location>
        <begin position="501"/>
        <end position="522"/>
    </location>
</feature>
<evidence type="ECO:0000256" key="9">
    <source>
        <dbReference type="ARBA" id="ARBA00023065"/>
    </source>
</evidence>
<feature type="transmembrane region" description="Helical" evidence="14">
    <location>
        <begin position="270"/>
        <end position="296"/>
    </location>
</feature>
<evidence type="ECO:0000256" key="6">
    <source>
        <dbReference type="ARBA" id="ARBA00022596"/>
    </source>
</evidence>
<dbReference type="GO" id="GO:0015099">
    <property type="term" value="F:nickel cation transmembrane transporter activity"/>
    <property type="evidence" value="ECO:0007669"/>
    <property type="project" value="InterPro"/>
</dbReference>
<feature type="transmembrane region" description="Helical" evidence="14">
    <location>
        <begin position="302"/>
        <end position="323"/>
    </location>
</feature>
<keyword evidence="12" id="KW-0170">Cobalt</keyword>
<keyword evidence="10" id="KW-0921">Nickel transport</keyword>
<sequence>MKRLLAVLALGVAAVLGLAAPAAAHPLGNFTTNQYAGLRVGTSGVTIDYVIDLAELPAFQARRDEIGDALPAWAQHTCTAVAADTALTVDGQAARVAVRAARAESRPGSGGLETIRVECALRAEATIHEGTTVDYRGTAFENRIGWREVTAVGDRATLTGSSVPAATISGRLSAYPAGTGPLDIRAAHLLVRPGGPAAPAVAGFTDPAPGPGVTAWFDDLIGRPELTLGVGLLALLTAMVLGAAHAVAPGHGKTVMAAYLVAQRGRRKQALQLAGTVAAIHTLGVLVLAVALAASLEIAPAAMYGVLKLASGVLVAGLGVVLLRRAWVGRPLAAVGHRGHDGGHGHGHDHDGGHGHGHDGGHGHGHDHDGGHGHGHDGGRGHGHDDGHGHGHDDGHGHDHGHGHGGGHGHDHGQNRHERVSSRTAVAMGFIGGLSPSPSAVVVLLGAAALDRAWFGVLLVVAYGIGMAAALTGIGIALARWGLRLQGRLDARRAAWLTRRLPALAAGAILIAGLAVTTIAIVDLGHLPA</sequence>
<dbReference type="AlphaFoldDB" id="A0A3D9ZU09"/>
<dbReference type="InterPro" id="IPR011541">
    <property type="entry name" value="Ni/Co_transpt_high_affinity"/>
</dbReference>
<dbReference type="Proteomes" id="UP000256913">
    <property type="component" value="Unassembled WGS sequence"/>
</dbReference>
<protein>
    <submittedName>
        <fullName evidence="16">High-affinity nickel-transport protein</fullName>
    </submittedName>
</protein>
<dbReference type="InterPro" id="IPR051224">
    <property type="entry name" value="NiCoT_RcnA"/>
</dbReference>
<feature type="transmembrane region" description="Helical" evidence="14">
    <location>
        <begin position="425"/>
        <end position="447"/>
    </location>
</feature>
<evidence type="ECO:0000313" key="17">
    <source>
        <dbReference type="Proteomes" id="UP000256913"/>
    </source>
</evidence>
<feature type="chain" id="PRO_5017616429" evidence="15">
    <location>
        <begin position="25"/>
        <end position="529"/>
    </location>
</feature>
<dbReference type="GO" id="GO:0006824">
    <property type="term" value="P:cobalt ion transport"/>
    <property type="evidence" value="ECO:0007669"/>
    <property type="project" value="UniProtKB-KW"/>
</dbReference>
<dbReference type="EMBL" id="QUMQ01000001">
    <property type="protein sequence ID" value="REG00877.1"/>
    <property type="molecule type" value="Genomic_DNA"/>
</dbReference>
<evidence type="ECO:0000256" key="12">
    <source>
        <dbReference type="ARBA" id="ARBA00023285"/>
    </source>
</evidence>
<dbReference type="GO" id="GO:0046583">
    <property type="term" value="F:monoatomic cation efflux transmembrane transporter activity"/>
    <property type="evidence" value="ECO:0007669"/>
    <property type="project" value="TreeGrafter"/>
</dbReference>
<evidence type="ECO:0000256" key="11">
    <source>
        <dbReference type="ARBA" id="ARBA00023136"/>
    </source>
</evidence>
<dbReference type="RefSeq" id="WP_116072722.1">
    <property type="nucleotide sequence ID" value="NZ_QUMQ01000001.1"/>
</dbReference>
<keyword evidence="5" id="KW-1003">Cell membrane</keyword>
<feature type="signal peptide" evidence="15">
    <location>
        <begin position="1"/>
        <end position="24"/>
    </location>
</feature>
<keyword evidence="17" id="KW-1185">Reference proteome</keyword>
<keyword evidence="11 14" id="KW-0472">Membrane</keyword>
<comment type="caution">
    <text evidence="16">The sequence shown here is derived from an EMBL/GenBank/DDBJ whole genome shotgun (WGS) entry which is preliminary data.</text>
</comment>
<evidence type="ECO:0000313" key="16">
    <source>
        <dbReference type="EMBL" id="REG00877.1"/>
    </source>
</evidence>
<keyword evidence="9" id="KW-0406">Ion transport</keyword>
<feature type="transmembrane region" description="Helical" evidence="14">
    <location>
        <begin position="453"/>
        <end position="481"/>
    </location>
</feature>